<reference evidence="2" key="2">
    <citation type="journal article" date="2023" name="IMA Fungus">
        <title>Comparative genomic study of the Penicillium genus elucidates a diverse pangenome and 15 lateral gene transfer events.</title>
        <authorList>
            <person name="Petersen C."/>
            <person name="Sorensen T."/>
            <person name="Nielsen M.R."/>
            <person name="Sondergaard T.E."/>
            <person name="Sorensen J.L."/>
            <person name="Fitzpatrick D.A."/>
            <person name="Frisvad J.C."/>
            <person name="Nielsen K.L."/>
        </authorList>
    </citation>
    <scope>NUCLEOTIDE SEQUENCE</scope>
    <source>
        <strain evidence="2">IBT 35673</strain>
    </source>
</reference>
<organism evidence="2 3">
    <name type="scientific">Penicillium brevicompactum</name>
    <dbReference type="NCBI Taxonomy" id="5074"/>
    <lineage>
        <taxon>Eukaryota</taxon>
        <taxon>Fungi</taxon>
        <taxon>Dikarya</taxon>
        <taxon>Ascomycota</taxon>
        <taxon>Pezizomycotina</taxon>
        <taxon>Eurotiomycetes</taxon>
        <taxon>Eurotiomycetidae</taxon>
        <taxon>Eurotiales</taxon>
        <taxon>Aspergillaceae</taxon>
        <taxon>Penicillium</taxon>
    </lineage>
</organism>
<dbReference type="InterPro" id="IPR021858">
    <property type="entry name" value="Fun_TF"/>
</dbReference>
<dbReference type="Proteomes" id="UP001147695">
    <property type="component" value="Unassembled WGS sequence"/>
</dbReference>
<keyword evidence="1" id="KW-0812">Transmembrane</keyword>
<comment type="caution">
    <text evidence="2">The sequence shown here is derived from an EMBL/GenBank/DDBJ whole genome shotgun (WGS) entry which is preliminary data.</text>
</comment>
<evidence type="ECO:0000313" key="2">
    <source>
        <dbReference type="EMBL" id="KAJ5351898.1"/>
    </source>
</evidence>
<feature type="transmembrane region" description="Helical" evidence="1">
    <location>
        <begin position="550"/>
        <end position="574"/>
    </location>
</feature>
<sequence>MPNVDTDDWASDLELMHHYCTVTCTTLTVREDARHVWRVVLPIEGYSNKYLMHGILALSALHRAHLYPAQREKYIKATAYHQAAGLKQFRELIASPIDPSNWQPVFCFSSMIMVYVCASPVRIGERWPAPILNMAELFSVVKGMQSIMEPWLHSLRKTQLAPLVNSVYLESEMLIPSPAAMQQSLLPPGAHEHLSLLHKFVDEYPFPESQESSDTADGPPVPDHRADYKNALKYFENSTRQIDLAGPHVEIGMVLMWAYSLSKRFRGDLEAYRPPALVLLAYWCMLLHLVEHSWFINGASRELLQDIEDKIHPAFKDWLGPFRGSVLLSLTIVNPDVLLVLDSSIPNDFRQSDIQDTILQLSRNAINNDKSRRGTSAKSDFAFKNTNLPTTLFHNKSLVQVFIDTRAVDNTRQAQNRLFGVIVDAQVILLGTRGCEVNAIGRFIHWESKTGTNLAQEVERATGRTSMSRTAWSPRTTVLKAERTTVVAMMTREAVRVGTMCMASHSVHSMATTSKSKGTRAMVAMRVGVEVVGSWRTVAVFALSTFAAEWTWSMVATAAALVLEMTVAVVIGAVRFG</sequence>
<evidence type="ECO:0000256" key="1">
    <source>
        <dbReference type="SAM" id="Phobius"/>
    </source>
</evidence>
<dbReference type="PANTHER" id="PTHR47784">
    <property type="entry name" value="STEROL UPTAKE CONTROL PROTEIN 2"/>
    <property type="match status" value="1"/>
</dbReference>
<dbReference type="AlphaFoldDB" id="A0A9W9R6W6"/>
<evidence type="ECO:0000313" key="3">
    <source>
        <dbReference type="Proteomes" id="UP001147695"/>
    </source>
</evidence>
<dbReference type="PANTHER" id="PTHR47784:SF5">
    <property type="entry name" value="STEROL UPTAKE CONTROL PROTEIN 2"/>
    <property type="match status" value="1"/>
</dbReference>
<name>A0A9W9R6W6_PENBR</name>
<keyword evidence="1" id="KW-0472">Membrane</keyword>
<proteinExistence type="predicted"/>
<dbReference type="Pfam" id="PF11951">
    <property type="entry name" value="Fungal_trans_2"/>
    <property type="match status" value="1"/>
</dbReference>
<dbReference type="InterPro" id="IPR053157">
    <property type="entry name" value="Sterol_Uptake_Regulator"/>
</dbReference>
<reference evidence="2" key="1">
    <citation type="submission" date="2022-12" db="EMBL/GenBank/DDBJ databases">
        <authorList>
            <person name="Petersen C."/>
        </authorList>
    </citation>
    <scope>NUCLEOTIDE SEQUENCE</scope>
    <source>
        <strain evidence="2">IBT 35673</strain>
    </source>
</reference>
<accession>A0A9W9R6W6</accession>
<keyword evidence="1" id="KW-1133">Transmembrane helix</keyword>
<dbReference type="EMBL" id="JAPZBQ010000001">
    <property type="protein sequence ID" value="KAJ5351898.1"/>
    <property type="molecule type" value="Genomic_DNA"/>
</dbReference>
<gene>
    <name evidence="2" type="ORF">N7452_000872</name>
</gene>
<dbReference type="GO" id="GO:0001228">
    <property type="term" value="F:DNA-binding transcription activator activity, RNA polymerase II-specific"/>
    <property type="evidence" value="ECO:0007669"/>
    <property type="project" value="TreeGrafter"/>
</dbReference>
<protein>
    <submittedName>
        <fullName evidence="2">Uncharacterized protein</fullName>
    </submittedName>
</protein>